<feature type="compositionally biased region" description="Basic and acidic residues" evidence="3">
    <location>
        <begin position="168"/>
        <end position="182"/>
    </location>
</feature>
<dbReference type="Proteomes" id="UP000285624">
    <property type="component" value="Unassembled WGS sequence"/>
</dbReference>
<evidence type="ECO:0000313" key="9">
    <source>
        <dbReference type="Proteomes" id="UP000285883"/>
    </source>
</evidence>
<comment type="similarity">
    <text evidence="1 2">Belongs to the nucleosome assembly protein (NAP) family.</text>
</comment>
<dbReference type="InterPro" id="IPR002164">
    <property type="entry name" value="NAP_family"/>
</dbReference>
<dbReference type="GO" id="GO:0006334">
    <property type="term" value="P:nucleosome assembly"/>
    <property type="evidence" value="ECO:0007669"/>
    <property type="project" value="InterPro"/>
</dbReference>
<proteinExistence type="inferred from homology"/>
<name>A0A3R7HZM8_9STRA</name>
<dbReference type="Gene3D" id="1.20.5.1500">
    <property type="match status" value="1"/>
</dbReference>
<keyword evidence="8" id="KW-1185">Reference proteome</keyword>
<evidence type="ECO:0000313" key="8">
    <source>
        <dbReference type="Proteomes" id="UP000285624"/>
    </source>
</evidence>
<organism evidence="7 8">
    <name type="scientific">Phytophthora kernoviae</name>
    <dbReference type="NCBI Taxonomy" id="325452"/>
    <lineage>
        <taxon>Eukaryota</taxon>
        <taxon>Sar</taxon>
        <taxon>Stramenopiles</taxon>
        <taxon>Oomycota</taxon>
        <taxon>Peronosporomycetes</taxon>
        <taxon>Peronosporales</taxon>
        <taxon>Peronosporaceae</taxon>
        <taxon>Phytophthora</taxon>
    </lineage>
</organism>
<protein>
    <submittedName>
        <fullName evidence="7">Uncharacterized protein</fullName>
    </submittedName>
</protein>
<dbReference type="Proteomes" id="UP000785171">
    <property type="component" value="Unassembled WGS sequence"/>
</dbReference>
<dbReference type="EMBL" id="MAYM02001309">
    <property type="protein sequence ID" value="RLN20949.1"/>
    <property type="molecule type" value="Genomic_DNA"/>
</dbReference>
<feature type="region of interest" description="Disordered" evidence="3">
    <location>
        <begin position="364"/>
        <end position="397"/>
    </location>
</feature>
<feature type="region of interest" description="Disordered" evidence="3">
    <location>
        <begin position="154"/>
        <end position="182"/>
    </location>
</feature>
<evidence type="ECO:0000313" key="7">
    <source>
        <dbReference type="EMBL" id="RLN82887.1"/>
    </source>
</evidence>
<evidence type="ECO:0000256" key="1">
    <source>
        <dbReference type="ARBA" id="ARBA00009947"/>
    </source>
</evidence>
<gene>
    <name evidence="6" type="ORF">BBI17_002446</name>
    <name evidence="7" type="ORF">BBO99_00002547</name>
    <name evidence="4" type="ORF">JM16_003488</name>
    <name evidence="5" type="ORF">JM18_002246</name>
</gene>
<evidence type="ECO:0000313" key="6">
    <source>
        <dbReference type="EMBL" id="RLN20949.1"/>
    </source>
</evidence>
<comment type="caution">
    <text evidence="7">The sequence shown here is derived from an EMBL/GenBank/DDBJ whole genome shotgun (WGS) entry which is preliminary data.</text>
</comment>
<dbReference type="Proteomes" id="UP000792063">
    <property type="component" value="Unassembled WGS sequence"/>
</dbReference>
<feature type="region of interest" description="Disordered" evidence="3">
    <location>
        <begin position="1"/>
        <end position="53"/>
    </location>
</feature>
<accession>A0A3R7HZM8</accession>
<reference evidence="4" key="3">
    <citation type="submission" date="2020-06" db="EMBL/GenBank/DDBJ databases">
        <authorList>
            <person name="Studholme D.J."/>
        </authorList>
    </citation>
    <scope>NUCLEOTIDE SEQUENCE</scope>
    <source>
        <strain evidence="4">NZFS 2646</strain>
        <strain evidence="5">NZFS 3630</strain>
    </source>
</reference>
<feature type="compositionally biased region" description="Polar residues" evidence="3">
    <location>
        <begin position="1"/>
        <end position="10"/>
    </location>
</feature>
<dbReference type="InterPro" id="IPR037231">
    <property type="entry name" value="NAP-like_sf"/>
</dbReference>
<evidence type="ECO:0000256" key="2">
    <source>
        <dbReference type="RuleBase" id="RU003876"/>
    </source>
</evidence>
<feature type="compositionally biased region" description="Acidic residues" evidence="3">
    <location>
        <begin position="34"/>
        <end position="53"/>
    </location>
</feature>
<evidence type="ECO:0000256" key="3">
    <source>
        <dbReference type="SAM" id="MobiDB-lite"/>
    </source>
</evidence>
<sequence length="397" mass="45075">MKAKISSQELSPGLRMETVQEDDEPLGRDGGDEHESDDEFGQFDSDLSDDDVGETVEVDDPMELLWTSFSQADKESRGLLSVAQTRLGVVNALGIGVTTGEITAALVGFKVPHPFNVSFDVFADLVAFFRKGDEDNQDDGLPRAVAANSMPALKGIVMTGPPSPKRQRTGDKPAEANESTKEELEQIQKVIESVQKVEEELDQVNEEQAKEILAIETKYNAKKRPTYVKRNKLLVDIPKFWKQALVNHPLIGNCMDEDDEKVLEFLETFDVQFVDDNGGYKLEMTFKENPFFTTTTLWKQFKFTDDDELDVKASEISWKDEAGVTEESEKFNFIQWFISTESEHEIADIIKDDLWKNPVMFYMMDEDEEEEEEEEEEEGEGEENEDGDEEVEGEDKE</sequence>
<dbReference type="EMBL" id="JPWU03000032">
    <property type="protein sequence ID" value="KAG2530334.1"/>
    <property type="molecule type" value="Genomic_DNA"/>
</dbReference>
<dbReference type="STRING" id="325452.A0A3R7HZM8"/>
<dbReference type="EMBL" id="JPWV03000057">
    <property type="protein sequence ID" value="KAG2527324.1"/>
    <property type="molecule type" value="Genomic_DNA"/>
</dbReference>
<dbReference type="Gene3D" id="3.30.1120.90">
    <property type="entry name" value="Nucleosome assembly protein"/>
    <property type="match status" value="1"/>
</dbReference>
<reference evidence="4" key="1">
    <citation type="journal article" date="2015" name="Genom Data">
        <title>Genome sequences of six Phytophthora species associated with forests in New Zealand.</title>
        <authorList>
            <person name="Studholme D.J."/>
            <person name="McDougal R.L."/>
            <person name="Sambles C."/>
            <person name="Hansen E."/>
            <person name="Hardy G."/>
            <person name="Grant M."/>
            <person name="Ganley R.J."/>
            <person name="Williams N.M."/>
        </authorList>
    </citation>
    <scope>NUCLEOTIDE SEQUENCE</scope>
    <source>
        <strain evidence="4">NZFS 2646</strain>
        <strain evidence="5">NZFS 3630</strain>
    </source>
</reference>
<evidence type="ECO:0000313" key="4">
    <source>
        <dbReference type="EMBL" id="KAG2527324.1"/>
    </source>
</evidence>
<dbReference type="SUPFAM" id="SSF143113">
    <property type="entry name" value="NAP-like"/>
    <property type="match status" value="1"/>
</dbReference>
<dbReference type="EMBL" id="MBDN02000044">
    <property type="protein sequence ID" value="RLN82887.1"/>
    <property type="molecule type" value="Genomic_DNA"/>
</dbReference>
<dbReference type="AlphaFoldDB" id="A0A3R7HZM8"/>
<dbReference type="GO" id="GO:0005634">
    <property type="term" value="C:nucleus"/>
    <property type="evidence" value="ECO:0007669"/>
    <property type="project" value="InterPro"/>
</dbReference>
<reference evidence="8 9" key="2">
    <citation type="submission" date="2018-07" db="EMBL/GenBank/DDBJ databases">
        <title>Genome sequencing of oomycete isolates from Chile give support for New Zealand origin for Phytophthora kernoviae and make available the first Nothophytophthora sp. genome.</title>
        <authorList>
            <person name="Studholme D.J."/>
            <person name="Sanfuentes E."/>
            <person name="Panda P."/>
            <person name="Hill R."/>
            <person name="Sambles C."/>
            <person name="Grant M."/>
            <person name="Williams N.M."/>
            <person name="Mcdougal R.L."/>
        </authorList>
    </citation>
    <scope>NUCLEOTIDE SEQUENCE [LARGE SCALE GENOMIC DNA]</scope>
    <source>
        <strain evidence="6">Chile2</strain>
        <strain evidence="7">Chile4</strain>
    </source>
</reference>
<dbReference type="Pfam" id="PF00956">
    <property type="entry name" value="NAP"/>
    <property type="match status" value="1"/>
</dbReference>
<evidence type="ECO:0000313" key="5">
    <source>
        <dbReference type="EMBL" id="KAG2530334.1"/>
    </source>
</evidence>
<dbReference type="PANTHER" id="PTHR11875">
    <property type="entry name" value="TESTIS-SPECIFIC Y-ENCODED PROTEIN"/>
    <property type="match status" value="1"/>
</dbReference>
<dbReference type="Proteomes" id="UP000285883">
    <property type="component" value="Unassembled WGS sequence"/>
</dbReference>